<dbReference type="RefSeq" id="XP_072598674.1">
    <property type="nucleotide sequence ID" value="XM_072742573.1"/>
</dbReference>
<dbReference type="Proteomes" id="UP001652641">
    <property type="component" value="Chromosome 16"/>
</dbReference>
<keyword evidence="4" id="KW-1185">Reference proteome</keyword>
<dbReference type="GeneID" id="112933982"/>
<accession>A0ABM4Z805</accession>
<proteinExistence type="inferred from homology"/>
<sequence length="300" mass="34131">MEIFDNLEQHIQNPLVLQSILSLMERGTMVLTTNYDNLLEIFGQQQSKPMESLDLKDKTKVLQWARGHIKYGVLHIHGLYTDPCGMVLDPSGYKDVTQDPEVMEVLQNLYRTKSFLFVGCGETLRDQIFQALFLYSVPNKVELEHYMLVLKENEDHFFKHQADMLLHGIKVVSYGDCFDYFPGYVQDLATQICRQRSPDADRVDSTTLLGKADLDFYQPVFCLHVPLSSCHRRIMKVSRSKYLACIQTAPPEMLAGCASTVPVTVERLNSRPFGRGSVNWGHLLAPDDTVPQARDAGQLE</sequence>
<evidence type="ECO:0000313" key="4">
    <source>
        <dbReference type="Proteomes" id="UP001652641"/>
    </source>
</evidence>
<evidence type="ECO:0000256" key="3">
    <source>
        <dbReference type="ARBA" id="ARBA00022990"/>
    </source>
</evidence>
<evidence type="ECO:0000313" key="5">
    <source>
        <dbReference type="RefSeq" id="XP_072598673.1"/>
    </source>
</evidence>
<evidence type="ECO:0000313" key="6">
    <source>
        <dbReference type="RefSeq" id="XP_072598674.1"/>
    </source>
</evidence>
<evidence type="ECO:0000256" key="2">
    <source>
        <dbReference type="ARBA" id="ARBA00022553"/>
    </source>
</evidence>
<evidence type="ECO:0000256" key="1">
    <source>
        <dbReference type="ARBA" id="ARBA00006491"/>
    </source>
</evidence>
<dbReference type="PANTHER" id="PTHR28623:SF2">
    <property type="entry name" value="PROTEIN FAM118A"/>
    <property type="match status" value="1"/>
</dbReference>
<dbReference type="Pfam" id="PF13289">
    <property type="entry name" value="SIR2_2"/>
    <property type="match status" value="1"/>
</dbReference>
<keyword evidence="3" id="KW-0007">Acetylation</keyword>
<dbReference type="PANTHER" id="PTHR28623">
    <property type="entry name" value="PROTEIN FAM118B"/>
    <property type="match status" value="1"/>
</dbReference>
<comment type="similarity">
    <text evidence="1">Belongs to the FAM118 family.</text>
</comment>
<dbReference type="RefSeq" id="XP_072598673.1">
    <property type="nucleotide sequence ID" value="XM_072742572.1"/>
</dbReference>
<gene>
    <name evidence="5 6" type="primary">FAM118A</name>
</gene>
<keyword evidence="2" id="KW-0597">Phosphoprotein</keyword>
<name>A0ABM4Z805_VULVU</name>
<protein>
    <submittedName>
        <fullName evidence="5 6">Protein FAM118A isoform X8</fullName>
    </submittedName>
</protein>
<reference evidence="5 6" key="1">
    <citation type="submission" date="2025-05" db="UniProtKB">
        <authorList>
            <consortium name="RefSeq"/>
        </authorList>
    </citation>
    <scope>IDENTIFICATION</scope>
    <source>
        <tissue evidence="5 6">Cell line</tissue>
    </source>
</reference>
<dbReference type="InterPro" id="IPR038916">
    <property type="entry name" value="FAM118"/>
</dbReference>
<organism evidence="4 6">
    <name type="scientific">Vulpes vulpes</name>
    <name type="common">Red fox</name>
    <dbReference type="NCBI Taxonomy" id="9627"/>
    <lineage>
        <taxon>Eukaryota</taxon>
        <taxon>Metazoa</taxon>
        <taxon>Chordata</taxon>
        <taxon>Craniata</taxon>
        <taxon>Vertebrata</taxon>
        <taxon>Euteleostomi</taxon>
        <taxon>Mammalia</taxon>
        <taxon>Eutheria</taxon>
        <taxon>Laurasiatheria</taxon>
        <taxon>Carnivora</taxon>
        <taxon>Caniformia</taxon>
        <taxon>Canidae</taxon>
        <taxon>Vulpes</taxon>
    </lineage>
</organism>